<proteinExistence type="predicted"/>
<name>E4NU07_HALBP</name>
<reference evidence="2 4" key="3">
    <citation type="journal article" date="2014" name="PLoS Genet.">
        <title>Phylogenetically driven sequencing of extremely halophilic archaea reveals strategies for static and dynamic osmo-response.</title>
        <authorList>
            <person name="Becker E.A."/>
            <person name="Seitzer P.M."/>
            <person name="Tritt A."/>
            <person name="Larsen D."/>
            <person name="Krusor M."/>
            <person name="Yao A.I."/>
            <person name="Wu D."/>
            <person name="Madern D."/>
            <person name="Eisen J.A."/>
            <person name="Darling A.E."/>
            <person name="Facciotti M.T."/>
        </authorList>
    </citation>
    <scope>NUCLEOTIDE SEQUENCE [LARGE SCALE GENOMIC DNA]</scope>
    <source>
        <strain evidence="2 4">DSM 11551</strain>
    </source>
</reference>
<accession>E4NU07</accession>
<keyword evidence="3" id="KW-1185">Reference proteome</keyword>
<dbReference type="Proteomes" id="UP000006663">
    <property type="component" value="Plasmid pHBOR01"/>
</dbReference>
<dbReference type="EMBL" id="AOHT01000044">
    <property type="protein sequence ID" value="ELY25601.1"/>
    <property type="molecule type" value="Genomic_DNA"/>
</dbReference>
<geneLocation type="plasmid" evidence="1 3">
    <name>pHBOR01</name>
</geneLocation>
<dbReference type="GeneID" id="54124676"/>
<evidence type="ECO:0000313" key="1">
    <source>
        <dbReference type="EMBL" id="ADQ68527.1"/>
    </source>
</evidence>
<organism evidence="1 3">
    <name type="scientific">Halogeometricum borinquense (strain ATCC 700274 / DSM 11551 / JCM 10706 / KCTC 4070 / PR3)</name>
    <dbReference type="NCBI Taxonomy" id="469382"/>
    <lineage>
        <taxon>Archaea</taxon>
        <taxon>Methanobacteriati</taxon>
        <taxon>Methanobacteriota</taxon>
        <taxon>Stenosarchaea group</taxon>
        <taxon>Halobacteria</taxon>
        <taxon>Halobacteriales</taxon>
        <taxon>Haloferacaceae</taxon>
        <taxon>Halogeometricum</taxon>
    </lineage>
</organism>
<dbReference type="KEGG" id="hbo:Hbor_29900"/>
<dbReference type="AlphaFoldDB" id="E4NU07"/>
<dbReference type="HOGENOM" id="CLU_3020837_0_0_2"/>
<gene>
    <name evidence="1" type="ordered locus">Hbor_29900</name>
    <name evidence="2" type="ORF">C499_14000</name>
</gene>
<evidence type="ECO:0000313" key="3">
    <source>
        <dbReference type="Proteomes" id="UP000006663"/>
    </source>
</evidence>
<reference evidence="3" key="1">
    <citation type="journal article" date="2009" name="Stand. Genomic Sci.">
        <title>Complete genome sequence of Halogeometricum borinquense type strain (PR3).</title>
        <authorList>
            <person name="Malfatti S."/>
            <person name="Tindall B.J."/>
            <person name="Schneider S."/>
            <person name="Fahnrich R."/>
            <person name="Lapidus A."/>
            <person name="Labuttii K."/>
            <person name="Copeland A."/>
            <person name="Glavina Del Rio T."/>
            <person name="Nolan M."/>
            <person name="Chen F."/>
            <person name="Lucas S."/>
            <person name="Tice H."/>
            <person name="Cheng J.F."/>
            <person name="Bruce D."/>
            <person name="Goodwin L."/>
            <person name="Pitluck S."/>
            <person name="Anderson I."/>
            <person name="Pati A."/>
            <person name="Ivanova N."/>
            <person name="Mavromatis K."/>
            <person name="Chen A."/>
            <person name="Palaniappan K."/>
            <person name="D'haeseleer P."/>
            <person name="Goker M."/>
            <person name="Bristow J."/>
            <person name="Eisen J.A."/>
            <person name="Markowitz V."/>
            <person name="Hugenholtz P."/>
            <person name="Kyrpides N.C."/>
            <person name="Klenk H.P."/>
            <person name="Chain P."/>
        </authorList>
    </citation>
    <scope>NUCLEOTIDE SEQUENCE [LARGE SCALE GENOMIC DNA]</scope>
    <source>
        <strain evidence="3">ATCC 700274 / DSM 11551 / JCM 10706 / KCTC 4070 / PR3</strain>
        <plasmid evidence="3">pHBOR01</plasmid>
    </source>
</reference>
<keyword evidence="1" id="KW-0614">Plasmid</keyword>
<evidence type="ECO:0000313" key="4">
    <source>
        <dbReference type="Proteomes" id="UP000011585"/>
    </source>
</evidence>
<dbReference type="EMBL" id="CP001691">
    <property type="protein sequence ID" value="ADQ68527.1"/>
    <property type="molecule type" value="Genomic_DNA"/>
</dbReference>
<dbReference type="Proteomes" id="UP000011585">
    <property type="component" value="Unassembled WGS sequence"/>
</dbReference>
<reference evidence="1" key="2">
    <citation type="submission" date="2009-08" db="EMBL/GenBank/DDBJ databases">
        <title>The complete plasmid1 of Halogeometricum borinquense DSM 11551.</title>
        <authorList>
            <consortium name="US DOE Joint Genome Institute (JGI-PGF)"/>
            <person name="Lucas S."/>
            <person name="Copeland A."/>
            <person name="Lapidus A."/>
            <person name="Glavina del Rio T."/>
            <person name="Dalin E."/>
            <person name="Tice H."/>
            <person name="Bruce D."/>
            <person name="Goodwin L."/>
            <person name="Pitluck S."/>
            <person name="Kyrpides N."/>
            <person name="Mavromatis K."/>
            <person name="Mikhailova N."/>
            <person name="Anderson I."/>
            <person name="Brettin T."/>
            <person name="Detter J.C."/>
            <person name="Han C."/>
            <person name="Larimer F."/>
            <person name="Land M."/>
            <person name="Hauser L."/>
            <person name="Markowitz V."/>
            <person name="Cheng J.-F."/>
            <person name="Hugenholtz P."/>
            <person name="Woyke T."/>
            <person name="Wu D."/>
            <person name="Tindal B."/>
            <person name="Klenk H.-P."/>
            <person name="Eisen J.A."/>
        </authorList>
    </citation>
    <scope>NUCLEOTIDE SEQUENCE</scope>
    <source>
        <strain evidence="1">PR 3</strain>
        <plasmid evidence="1">pHBOR01</plasmid>
    </source>
</reference>
<protein>
    <submittedName>
        <fullName evidence="1">Uncharacterized protein</fullName>
    </submittedName>
</protein>
<sequence>MSSDTTALNVQYKDEGNLTNDVGTLDLTETHESIETDEVEKKMDDWVDSCFVASC</sequence>
<dbReference type="RefSeq" id="WP_006056103.1">
    <property type="nucleotide sequence ID" value="NC_014735.1"/>
</dbReference>
<evidence type="ECO:0000313" key="2">
    <source>
        <dbReference type="EMBL" id="ELY25601.1"/>
    </source>
</evidence>